<dbReference type="AlphaFoldDB" id="A0AAF3J845"/>
<evidence type="ECO:0000256" key="1">
    <source>
        <dbReference type="SAM" id="MobiDB-lite"/>
    </source>
</evidence>
<proteinExistence type="predicted"/>
<evidence type="ECO:0000313" key="3">
    <source>
        <dbReference type="WBParaSite" id="MBELARI_LOCUS2474"/>
    </source>
</evidence>
<reference evidence="3" key="1">
    <citation type="submission" date="2024-02" db="UniProtKB">
        <authorList>
            <consortium name="WormBaseParasite"/>
        </authorList>
    </citation>
    <scope>IDENTIFICATION</scope>
</reference>
<dbReference type="InterPro" id="IPR036236">
    <property type="entry name" value="Znf_C2H2_sf"/>
</dbReference>
<evidence type="ECO:0008006" key="4">
    <source>
        <dbReference type="Google" id="ProtNLM"/>
    </source>
</evidence>
<evidence type="ECO:0000313" key="2">
    <source>
        <dbReference type="Proteomes" id="UP000887575"/>
    </source>
</evidence>
<feature type="compositionally biased region" description="Basic and acidic residues" evidence="1">
    <location>
        <begin position="16"/>
        <end position="26"/>
    </location>
</feature>
<name>A0AAF3J845_9BILA</name>
<dbReference type="Proteomes" id="UP000887575">
    <property type="component" value="Unassembled WGS sequence"/>
</dbReference>
<dbReference type="WBParaSite" id="MBELARI_LOCUS2474">
    <property type="protein sequence ID" value="MBELARI_LOCUS2474"/>
    <property type="gene ID" value="MBELARI_LOCUS2474"/>
</dbReference>
<dbReference type="SUPFAM" id="SSF57667">
    <property type="entry name" value="beta-beta-alpha zinc fingers"/>
    <property type="match status" value="1"/>
</dbReference>
<feature type="compositionally biased region" description="Basic residues" evidence="1">
    <location>
        <begin position="1"/>
        <end position="11"/>
    </location>
</feature>
<organism evidence="2 3">
    <name type="scientific">Mesorhabditis belari</name>
    <dbReference type="NCBI Taxonomy" id="2138241"/>
    <lineage>
        <taxon>Eukaryota</taxon>
        <taxon>Metazoa</taxon>
        <taxon>Ecdysozoa</taxon>
        <taxon>Nematoda</taxon>
        <taxon>Chromadorea</taxon>
        <taxon>Rhabditida</taxon>
        <taxon>Rhabditina</taxon>
        <taxon>Rhabditomorpha</taxon>
        <taxon>Rhabditoidea</taxon>
        <taxon>Rhabditidae</taxon>
        <taxon>Mesorhabditinae</taxon>
        <taxon>Mesorhabditis</taxon>
    </lineage>
</organism>
<sequence length="152" mass="17573">MPATKRARRYGGPRVKGIEKQHESPIESRNNYSMSYQISPDNMENLKLHQPADIDHNHIRHEALEAQSSSINHEAQMAKCLFEQCPSHLEITGPAHLFDHMITHASTRRFRCSECGTPKNRRSAFKEHKVNRIKCRGEMIDEINLKMIEENA</sequence>
<accession>A0AAF3J845</accession>
<keyword evidence="2" id="KW-1185">Reference proteome</keyword>
<feature type="region of interest" description="Disordered" evidence="1">
    <location>
        <begin position="1"/>
        <end position="27"/>
    </location>
</feature>
<protein>
    <recommendedName>
        <fullName evidence="4">C2H2-type domain-containing protein</fullName>
    </recommendedName>
</protein>